<accession>A0A3M7RZ32</accession>
<dbReference type="Pfam" id="PF00078">
    <property type="entry name" value="RVT_1"/>
    <property type="match status" value="1"/>
</dbReference>
<keyword evidence="3" id="KW-1185">Reference proteome</keyword>
<evidence type="ECO:0000259" key="1">
    <source>
        <dbReference type="PROSITE" id="PS50878"/>
    </source>
</evidence>
<dbReference type="EMBL" id="REGN01002343">
    <property type="protein sequence ID" value="RNA28776.1"/>
    <property type="molecule type" value="Genomic_DNA"/>
</dbReference>
<feature type="domain" description="Reverse transcriptase" evidence="1">
    <location>
        <begin position="1"/>
        <end position="74"/>
    </location>
</feature>
<gene>
    <name evidence="2" type="ORF">BpHYR1_048184</name>
</gene>
<protein>
    <recommendedName>
        <fullName evidence="1">Reverse transcriptase domain-containing protein</fullName>
    </recommendedName>
</protein>
<name>A0A3M7RZ32_BRAPC</name>
<organism evidence="2 3">
    <name type="scientific">Brachionus plicatilis</name>
    <name type="common">Marine rotifer</name>
    <name type="synonym">Brachionus muelleri</name>
    <dbReference type="NCBI Taxonomy" id="10195"/>
    <lineage>
        <taxon>Eukaryota</taxon>
        <taxon>Metazoa</taxon>
        <taxon>Spiralia</taxon>
        <taxon>Gnathifera</taxon>
        <taxon>Rotifera</taxon>
        <taxon>Eurotatoria</taxon>
        <taxon>Monogononta</taxon>
        <taxon>Pseudotrocha</taxon>
        <taxon>Ploima</taxon>
        <taxon>Brachionidae</taxon>
        <taxon>Brachionus</taxon>
    </lineage>
</organism>
<evidence type="ECO:0000313" key="2">
    <source>
        <dbReference type="EMBL" id="RNA28776.1"/>
    </source>
</evidence>
<proteinExistence type="predicted"/>
<dbReference type="AlphaFoldDB" id="A0A3M7RZ32"/>
<sequence>MLSACTDLKFGEKIGEINLPILAYCDDIVLLSPSEKHIKILLRTCEEYAKDWKNEFNASKSASIIFEKKEQYKV</sequence>
<reference evidence="2 3" key="1">
    <citation type="journal article" date="2018" name="Sci. Rep.">
        <title>Genomic signatures of local adaptation to the degree of environmental predictability in rotifers.</title>
        <authorList>
            <person name="Franch-Gras L."/>
            <person name="Hahn C."/>
            <person name="Garcia-Roger E.M."/>
            <person name="Carmona M.J."/>
            <person name="Serra M."/>
            <person name="Gomez A."/>
        </authorList>
    </citation>
    <scope>NUCLEOTIDE SEQUENCE [LARGE SCALE GENOMIC DNA]</scope>
    <source>
        <strain evidence="2">HYR1</strain>
    </source>
</reference>
<dbReference type="Proteomes" id="UP000276133">
    <property type="component" value="Unassembled WGS sequence"/>
</dbReference>
<dbReference type="PROSITE" id="PS50878">
    <property type="entry name" value="RT_POL"/>
    <property type="match status" value="1"/>
</dbReference>
<dbReference type="InterPro" id="IPR000477">
    <property type="entry name" value="RT_dom"/>
</dbReference>
<dbReference type="OrthoDB" id="10014409at2759"/>
<evidence type="ECO:0000313" key="3">
    <source>
        <dbReference type="Proteomes" id="UP000276133"/>
    </source>
</evidence>
<comment type="caution">
    <text evidence="2">The sequence shown here is derived from an EMBL/GenBank/DDBJ whole genome shotgun (WGS) entry which is preliminary data.</text>
</comment>